<feature type="compositionally biased region" description="Basic and acidic residues" evidence="1">
    <location>
        <begin position="195"/>
        <end position="220"/>
    </location>
</feature>
<reference evidence="2" key="1">
    <citation type="journal article" date="2025" name="Foods">
        <title>Unveiling the Microbial Signatures of Arabica Coffee Cherries: Insights into Ripeness Specific Diversity, Functional Traits, and Implications for Quality and Safety.</title>
        <authorList>
            <consortium name="RefSeq"/>
            <person name="Tenea G.N."/>
            <person name="Cifuentes V."/>
            <person name="Reyes P."/>
            <person name="Cevallos-Vallejos M."/>
        </authorList>
    </citation>
    <scope>NUCLEOTIDE SEQUENCE [LARGE SCALE GENOMIC DNA]</scope>
</reference>
<dbReference type="SUPFAM" id="SSF54160">
    <property type="entry name" value="Chromo domain-like"/>
    <property type="match status" value="1"/>
</dbReference>
<proteinExistence type="predicted"/>
<keyword evidence="2" id="KW-1185">Reference proteome</keyword>
<name>A0ABM4W427_COFAR</name>
<dbReference type="GeneID" id="140016750"/>
<gene>
    <name evidence="3" type="primary">LOC140016750</name>
</gene>
<reference evidence="3" key="2">
    <citation type="submission" date="2025-08" db="UniProtKB">
        <authorList>
            <consortium name="RefSeq"/>
        </authorList>
    </citation>
    <scope>IDENTIFICATION</scope>
    <source>
        <tissue evidence="3">Leaves</tissue>
    </source>
</reference>
<accession>A0ABM4W427</accession>
<dbReference type="PANTHER" id="PTHR45835:SF104">
    <property type="entry name" value="PROTEIN NYNRIN-LIKE"/>
    <property type="match status" value="1"/>
</dbReference>
<dbReference type="RefSeq" id="XP_071926549.1">
    <property type="nucleotide sequence ID" value="XM_072070448.1"/>
</dbReference>
<dbReference type="Gene3D" id="3.30.420.10">
    <property type="entry name" value="Ribonuclease H-like superfamily/Ribonuclease H"/>
    <property type="match status" value="1"/>
</dbReference>
<dbReference type="Proteomes" id="UP001652660">
    <property type="component" value="Chromosome 1e"/>
</dbReference>
<dbReference type="PANTHER" id="PTHR45835">
    <property type="entry name" value="YALI0A06105P"/>
    <property type="match status" value="1"/>
</dbReference>
<protein>
    <submittedName>
        <fullName evidence="3">Uncharacterized protein</fullName>
    </submittedName>
</protein>
<dbReference type="InterPro" id="IPR016197">
    <property type="entry name" value="Chromo-like_dom_sf"/>
</dbReference>
<organism evidence="2 3">
    <name type="scientific">Coffea arabica</name>
    <name type="common">Arabian coffee</name>
    <dbReference type="NCBI Taxonomy" id="13443"/>
    <lineage>
        <taxon>Eukaryota</taxon>
        <taxon>Viridiplantae</taxon>
        <taxon>Streptophyta</taxon>
        <taxon>Embryophyta</taxon>
        <taxon>Tracheophyta</taxon>
        <taxon>Spermatophyta</taxon>
        <taxon>Magnoliopsida</taxon>
        <taxon>eudicotyledons</taxon>
        <taxon>Gunneridae</taxon>
        <taxon>Pentapetalae</taxon>
        <taxon>asterids</taxon>
        <taxon>lamiids</taxon>
        <taxon>Gentianales</taxon>
        <taxon>Rubiaceae</taxon>
        <taxon>Ixoroideae</taxon>
        <taxon>Gardenieae complex</taxon>
        <taxon>Bertiereae - Coffeeae clade</taxon>
        <taxon>Coffeeae</taxon>
        <taxon>Coffea</taxon>
    </lineage>
</organism>
<evidence type="ECO:0000256" key="1">
    <source>
        <dbReference type="SAM" id="MobiDB-lite"/>
    </source>
</evidence>
<evidence type="ECO:0000313" key="3">
    <source>
        <dbReference type="RefSeq" id="XP_071926549.1"/>
    </source>
</evidence>
<dbReference type="InterPro" id="IPR036397">
    <property type="entry name" value="RNaseH_sf"/>
</dbReference>
<evidence type="ECO:0000313" key="2">
    <source>
        <dbReference type="Proteomes" id="UP001652660"/>
    </source>
</evidence>
<feature type="region of interest" description="Disordered" evidence="1">
    <location>
        <begin position="194"/>
        <end position="235"/>
    </location>
</feature>
<sequence length="235" mass="26529">MTSDYPKAWSSWLPLAEYWYNTNFHSAIKTTPFQVVYGQAPPVHIPYLPGSATVDAVDRSLAARERALHTLKHNLKTAQHRMKHLADKHRSDREFQVGDLVLQLPAQAKIHSTFHVSLLKKKVGQQPVTTHLPETTTDQGHLLVEPTAILDRRLVKHGNKAATQVLVQWSSSFPEDVMWEFLYDLRQSRENLTGEEVKNGSDNGNDEKLREGMRVKRDGAEETGGSSEEDALNIS</sequence>